<dbReference type="CDD" id="cd02224">
    <property type="entry name" value="cupin_SPO2919-like"/>
    <property type="match status" value="1"/>
</dbReference>
<dbReference type="AlphaFoldDB" id="A0A2T6KRG9"/>
<keyword evidence="4" id="KW-1185">Reference proteome</keyword>
<name>A0A2T6KRG9_9RHOB</name>
<protein>
    <submittedName>
        <fullName evidence="3">Cupin domain-containing protein</fullName>
    </submittedName>
</protein>
<evidence type="ECO:0000313" key="3">
    <source>
        <dbReference type="EMBL" id="PUB19154.1"/>
    </source>
</evidence>
<dbReference type="RefSeq" id="WP_108384818.1">
    <property type="nucleotide sequence ID" value="NZ_QBUD01000001.1"/>
</dbReference>
<dbReference type="Gene3D" id="2.60.120.10">
    <property type="entry name" value="Jelly Rolls"/>
    <property type="match status" value="1"/>
</dbReference>
<dbReference type="Proteomes" id="UP000244523">
    <property type="component" value="Unassembled WGS sequence"/>
</dbReference>
<evidence type="ECO:0000313" key="4">
    <source>
        <dbReference type="Proteomes" id="UP000244523"/>
    </source>
</evidence>
<sequence length="175" mass="19373">MASQTSAASHLSAAAVQSLEEVHIRHPLNPASDVFLRRLSPIFGLQRLALYVARVPPGKESFLFHRHERDEEFLVILSGHGRAEIGEDTIEVGPGDMMAFPAPYGPPHHLTNPFDDDLVYLMGGESSGFDIAHFPKINKQLIFSKTEIRLVDVEASQKMSLADWQTPTSTDDVEP</sequence>
<accession>A0A2T6KRG9</accession>
<evidence type="ECO:0000256" key="1">
    <source>
        <dbReference type="ARBA" id="ARBA00022723"/>
    </source>
</evidence>
<dbReference type="InterPro" id="IPR014710">
    <property type="entry name" value="RmlC-like_jellyroll"/>
</dbReference>
<dbReference type="InterPro" id="IPR011051">
    <property type="entry name" value="RmlC_Cupin_sf"/>
</dbReference>
<dbReference type="InterPro" id="IPR013096">
    <property type="entry name" value="Cupin_2"/>
</dbReference>
<dbReference type="Pfam" id="PF07883">
    <property type="entry name" value="Cupin_2"/>
    <property type="match status" value="1"/>
</dbReference>
<dbReference type="PANTHER" id="PTHR35848:SF6">
    <property type="entry name" value="CUPIN TYPE-2 DOMAIN-CONTAINING PROTEIN"/>
    <property type="match status" value="1"/>
</dbReference>
<comment type="caution">
    <text evidence="3">The sequence shown here is derived from an EMBL/GenBank/DDBJ whole genome shotgun (WGS) entry which is preliminary data.</text>
</comment>
<feature type="domain" description="Cupin type-2" evidence="2">
    <location>
        <begin position="52"/>
        <end position="122"/>
    </location>
</feature>
<dbReference type="GO" id="GO:0046872">
    <property type="term" value="F:metal ion binding"/>
    <property type="evidence" value="ECO:0007669"/>
    <property type="project" value="UniProtKB-KW"/>
</dbReference>
<dbReference type="InterPro" id="IPR051610">
    <property type="entry name" value="GPI/OXD"/>
</dbReference>
<organism evidence="3 4">
    <name type="scientific">Yoonia sediminilitoris</name>
    <dbReference type="NCBI Taxonomy" id="1286148"/>
    <lineage>
        <taxon>Bacteria</taxon>
        <taxon>Pseudomonadati</taxon>
        <taxon>Pseudomonadota</taxon>
        <taxon>Alphaproteobacteria</taxon>
        <taxon>Rhodobacterales</taxon>
        <taxon>Paracoccaceae</taxon>
        <taxon>Yoonia</taxon>
    </lineage>
</organism>
<dbReference type="PANTHER" id="PTHR35848">
    <property type="entry name" value="OXALATE-BINDING PROTEIN"/>
    <property type="match status" value="1"/>
</dbReference>
<keyword evidence="1" id="KW-0479">Metal-binding</keyword>
<dbReference type="EMBL" id="QBUD01000001">
    <property type="protein sequence ID" value="PUB19154.1"/>
    <property type="molecule type" value="Genomic_DNA"/>
</dbReference>
<gene>
    <name evidence="3" type="ORF">C8N45_101747</name>
</gene>
<proteinExistence type="predicted"/>
<reference evidence="3 4" key="1">
    <citation type="submission" date="2018-04" db="EMBL/GenBank/DDBJ databases">
        <title>Genomic Encyclopedia of Archaeal and Bacterial Type Strains, Phase II (KMG-II): from individual species to whole genera.</title>
        <authorList>
            <person name="Goeker M."/>
        </authorList>
    </citation>
    <scope>NUCLEOTIDE SEQUENCE [LARGE SCALE GENOMIC DNA]</scope>
    <source>
        <strain evidence="3 4">DSM 29955</strain>
    </source>
</reference>
<dbReference type="OrthoDB" id="1973590at2"/>
<dbReference type="SUPFAM" id="SSF51182">
    <property type="entry name" value="RmlC-like cupins"/>
    <property type="match status" value="1"/>
</dbReference>
<evidence type="ECO:0000259" key="2">
    <source>
        <dbReference type="Pfam" id="PF07883"/>
    </source>
</evidence>